<proteinExistence type="predicted"/>
<dbReference type="SUPFAM" id="SSF53955">
    <property type="entry name" value="Lysozyme-like"/>
    <property type="match status" value="1"/>
</dbReference>
<dbReference type="RefSeq" id="WP_173633682.1">
    <property type="nucleotide sequence ID" value="NZ_CP054212.1"/>
</dbReference>
<dbReference type="InterPro" id="IPR052354">
    <property type="entry name" value="Cell_Wall_Dynamics_Protein"/>
</dbReference>
<dbReference type="GO" id="GO:0016998">
    <property type="term" value="P:cell wall macromolecule catabolic process"/>
    <property type="evidence" value="ECO:0007669"/>
    <property type="project" value="InterPro"/>
</dbReference>
<feature type="domain" description="Glycoside hydrolase family 19 catalytic" evidence="1">
    <location>
        <begin position="106"/>
        <end position="162"/>
    </location>
</feature>
<evidence type="ECO:0000313" key="2">
    <source>
        <dbReference type="EMBL" id="QKJ86678.1"/>
    </source>
</evidence>
<evidence type="ECO:0000259" key="1">
    <source>
        <dbReference type="Pfam" id="PF00182"/>
    </source>
</evidence>
<dbReference type="InterPro" id="IPR023346">
    <property type="entry name" value="Lysozyme-like_dom_sf"/>
</dbReference>
<sequence>MNPTQFQQATGTGAELAARWCPSINVAMTFFNISHPLQQAQFIAQIGHESAGFTQLSENFNYTPTALMSTFGKRISDYQAQMLGRTSEHPARQVAIANLVYAGRMGNKSSNDGWKYRGRGLIQITGLNNYLACGEALHIDLVAEPEKLECDNYAALSAAWFFTHNGCLAYAENTKRVTRLINPALQGLADRLQRFNQAKAALA</sequence>
<dbReference type="GO" id="GO:0004568">
    <property type="term" value="F:chitinase activity"/>
    <property type="evidence" value="ECO:0007669"/>
    <property type="project" value="InterPro"/>
</dbReference>
<reference evidence="2 3" key="1">
    <citation type="submission" date="2020-06" db="EMBL/GenBank/DDBJ databases">
        <title>Genome sequence of Paramixta manurensis strain PD-1.</title>
        <authorList>
            <person name="Lee C.W."/>
            <person name="Kim J."/>
        </authorList>
    </citation>
    <scope>NUCLEOTIDE SEQUENCE [LARGE SCALE GENOMIC DNA]</scope>
    <source>
        <strain evidence="2 3">PD-1</strain>
    </source>
</reference>
<dbReference type="PANTHER" id="PTHR34408">
    <property type="entry name" value="FAMILY PROTEIN, PUTATIVE-RELATED"/>
    <property type="match status" value="1"/>
</dbReference>
<dbReference type="EMBL" id="CP054212">
    <property type="protein sequence ID" value="QKJ86678.1"/>
    <property type="molecule type" value="Genomic_DNA"/>
</dbReference>
<keyword evidence="3" id="KW-1185">Reference proteome</keyword>
<evidence type="ECO:0000313" key="3">
    <source>
        <dbReference type="Proteomes" id="UP000505325"/>
    </source>
</evidence>
<protein>
    <submittedName>
        <fullName evidence="2">Putative chitinase</fullName>
    </submittedName>
</protein>
<dbReference type="Proteomes" id="UP000505325">
    <property type="component" value="Chromosome"/>
</dbReference>
<dbReference type="GO" id="GO:0006032">
    <property type="term" value="P:chitin catabolic process"/>
    <property type="evidence" value="ECO:0007669"/>
    <property type="project" value="InterPro"/>
</dbReference>
<dbReference type="PANTHER" id="PTHR34408:SF1">
    <property type="entry name" value="GLYCOSYL HYDROLASE FAMILY 19 DOMAIN-CONTAINING PROTEIN HI_1415"/>
    <property type="match status" value="1"/>
</dbReference>
<dbReference type="KEGG" id="pmak:PMPD1_1728"/>
<accession>A0A6M8U7J3</accession>
<organism evidence="2 3">
    <name type="scientific">Paramixta manurensis</name>
    <dbReference type="NCBI Taxonomy" id="2740817"/>
    <lineage>
        <taxon>Bacteria</taxon>
        <taxon>Pseudomonadati</taxon>
        <taxon>Pseudomonadota</taxon>
        <taxon>Gammaproteobacteria</taxon>
        <taxon>Enterobacterales</taxon>
        <taxon>Erwiniaceae</taxon>
        <taxon>Paramixta</taxon>
    </lineage>
</organism>
<dbReference type="Pfam" id="PF00182">
    <property type="entry name" value="Glyco_hydro_19"/>
    <property type="match status" value="1"/>
</dbReference>
<dbReference type="InterPro" id="IPR000726">
    <property type="entry name" value="Glyco_hydro_19_cat"/>
</dbReference>
<dbReference type="Gene3D" id="1.10.530.10">
    <property type="match status" value="1"/>
</dbReference>
<gene>
    <name evidence="2" type="ORF">PMPD1_1728</name>
</gene>
<dbReference type="AlphaFoldDB" id="A0A6M8U7J3"/>
<name>A0A6M8U7J3_9GAMM</name>